<dbReference type="Pfam" id="PF02254">
    <property type="entry name" value="TrkA_N"/>
    <property type="match status" value="1"/>
</dbReference>
<feature type="transmembrane region" description="Helical" evidence="2">
    <location>
        <begin position="13"/>
        <end position="36"/>
    </location>
</feature>
<dbReference type="Pfam" id="PF02829">
    <property type="entry name" value="3H"/>
    <property type="match status" value="1"/>
</dbReference>
<dbReference type="GO" id="GO:0005886">
    <property type="term" value="C:plasma membrane"/>
    <property type="evidence" value="ECO:0007669"/>
    <property type="project" value="UniProtKB-SubCell"/>
</dbReference>
<evidence type="ECO:0000256" key="2">
    <source>
        <dbReference type="SAM" id="Phobius"/>
    </source>
</evidence>
<dbReference type="InterPro" id="IPR036291">
    <property type="entry name" value="NAD(P)-bd_dom_sf"/>
</dbReference>
<dbReference type="GO" id="GO:0006813">
    <property type="term" value="P:potassium ion transport"/>
    <property type="evidence" value="ECO:0007669"/>
    <property type="project" value="InterPro"/>
</dbReference>
<dbReference type="AlphaFoldDB" id="A0A644T7W3"/>
<dbReference type="Pfam" id="PF07885">
    <property type="entry name" value="Ion_trans_2"/>
    <property type="match status" value="1"/>
</dbReference>
<reference evidence="4" key="1">
    <citation type="submission" date="2019-08" db="EMBL/GenBank/DDBJ databases">
        <authorList>
            <person name="Kucharzyk K."/>
            <person name="Murdoch R.W."/>
            <person name="Higgins S."/>
            <person name="Loffler F."/>
        </authorList>
    </citation>
    <scope>NUCLEOTIDE SEQUENCE</scope>
</reference>
<keyword evidence="2" id="KW-1133">Transmembrane helix</keyword>
<dbReference type="InterPro" id="IPR004173">
    <property type="entry name" value="3H_domain"/>
</dbReference>
<dbReference type="InterPro" id="IPR050721">
    <property type="entry name" value="Trk_Ktr_HKT_K-transport"/>
</dbReference>
<evidence type="ECO:0000256" key="1">
    <source>
        <dbReference type="ARBA" id="ARBA00004651"/>
    </source>
</evidence>
<gene>
    <name evidence="4" type="primary">kefC_2</name>
    <name evidence="4" type="ORF">SDC9_07601</name>
</gene>
<dbReference type="PANTHER" id="PTHR43833">
    <property type="entry name" value="POTASSIUM CHANNEL PROTEIN 2-RELATED-RELATED"/>
    <property type="match status" value="1"/>
</dbReference>
<comment type="caution">
    <text evidence="4">The sequence shown here is derived from an EMBL/GenBank/DDBJ whole genome shotgun (WGS) entry which is preliminary data.</text>
</comment>
<feature type="domain" description="RCK N-terminal" evidence="3">
    <location>
        <begin position="113"/>
        <end position="231"/>
    </location>
</feature>
<dbReference type="EMBL" id="VSSQ01000016">
    <property type="protein sequence ID" value="MPL62011.1"/>
    <property type="molecule type" value="Genomic_DNA"/>
</dbReference>
<dbReference type="GO" id="GO:0036094">
    <property type="term" value="F:small molecule binding"/>
    <property type="evidence" value="ECO:0007669"/>
    <property type="project" value="InterPro"/>
</dbReference>
<organism evidence="4">
    <name type="scientific">bioreactor metagenome</name>
    <dbReference type="NCBI Taxonomy" id="1076179"/>
    <lineage>
        <taxon>unclassified sequences</taxon>
        <taxon>metagenomes</taxon>
        <taxon>ecological metagenomes</taxon>
    </lineage>
</organism>
<dbReference type="InterPro" id="IPR035922">
    <property type="entry name" value="3H_dom_sf"/>
</dbReference>
<dbReference type="Gene3D" id="1.10.287.70">
    <property type="match status" value="1"/>
</dbReference>
<evidence type="ECO:0000313" key="4">
    <source>
        <dbReference type="EMBL" id="MPL62011.1"/>
    </source>
</evidence>
<feature type="transmembrane region" description="Helical" evidence="2">
    <location>
        <begin position="43"/>
        <end position="62"/>
    </location>
</feature>
<dbReference type="Gene3D" id="3.40.50.720">
    <property type="entry name" value="NAD(P)-binding Rossmann-like Domain"/>
    <property type="match status" value="1"/>
</dbReference>
<keyword evidence="2" id="KW-0812">Transmembrane</keyword>
<comment type="subcellular location">
    <subcellularLocation>
        <location evidence="1">Cell membrane</location>
        <topology evidence="1">Multi-pass membrane protein</topology>
    </subcellularLocation>
</comment>
<dbReference type="PANTHER" id="PTHR43833:SF9">
    <property type="entry name" value="POTASSIUM CHANNEL PROTEIN YUGO-RELATED"/>
    <property type="match status" value="1"/>
</dbReference>
<dbReference type="Gene3D" id="3.30.1340.20">
    <property type="entry name" value="3H domain"/>
    <property type="match status" value="1"/>
</dbReference>
<dbReference type="InterPro" id="IPR013099">
    <property type="entry name" value="K_chnl_dom"/>
</dbReference>
<dbReference type="SUPFAM" id="SSF75500">
    <property type="entry name" value="Putative transcriptional regulator TM1602, C-terminal domain"/>
    <property type="match status" value="1"/>
</dbReference>
<keyword evidence="2" id="KW-0472">Membrane</keyword>
<feature type="transmembrane region" description="Helical" evidence="2">
    <location>
        <begin position="68"/>
        <end position="92"/>
    </location>
</feature>
<name>A0A644T7W3_9ZZZZ</name>
<dbReference type="SUPFAM" id="SSF51735">
    <property type="entry name" value="NAD(P)-binding Rossmann-fold domains"/>
    <property type="match status" value="1"/>
</dbReference>
<dbReference type="InterPro" id="IPR003148">
    <property type="entry name" value="RCK_N"/>
</dbReference>
<sequence length="382" mass="42728">MIKKALGDVPTNILIYSLIALGILIGYGIIGSLLIMNLDIVNSIYFTIVTVATLGYGDIIPITPEQKMFAVTLAIGGVGLLAYVFSLSISLFGQRIEEVRSGVKMKRTIKSLKGHYILCGYGRVGVVVADELIKRNQKIVIIDKNKEVTEKLEEKSDILVINGDATEDETLEYAGIKKAVGLILATGNDVDNLFVTITSREISEKLWIVSRASKKENINRLYHSGANRVISPEESGGSDIYFAAIQPNLIKITTKHDIEDTKKEMEIILDHGCSIENIEYHYPYLKEPLKRKIEASSREQVDRFFGMIDKDEETKKALESIYESVNGIHSHWISGPNHEALDKMVEALKKENLIFGVNLSHEEIMKIAKEYGKIEVVLEEKK</sequence>
<evidence type="ECO:0000259" key="3">
    <source>
        <dbReference type="PROSITE" id="PS51201"/>
    </source>
</evidence>
<dbReference type="PROSITE" id="PS51201">
    <property type="entry name" value="RCK_N"/>
    <property type="match status" value="1"/>
</dbReference>
<accession>A0A644T7W3</accession>
<protein>
    <submittedName>
        <fullName evidence="4">Glutathione-regulated potassium-efflux system protein KefC</fullName>
    </submittedName>
</protein>
<proteinExistence type="predicted"/>
<dbReference type="SUPFAM" id="SSF81324">
    <property type="entry name" value="Voltage-gated potassium channels"/>
    <property type="match status" value="1"/>
</dbReference>